<feature type="compositionally biased region" description="Basic and acidic residues" evidence="1">
    <location>
        <begin position="439"/>
        <end position="456"/>
    </location>
</feature>
<evidence type="ECO:0000256" key="1">
    <source>
        <dbReference type="SAM" id="MobiDB-lite"/>
    </source>
</evidence>
<name>A0AAD3D2A2_9STRA</name>
<evidence type="ECO:0000313" key="3">
    <source>
        <dbReference type="Proteomes" id="UP001054902"/>
    </source>
</evidence>
<proteinExistence type="predicted"/>
<reference evidence="2 3" key="1">
    <citation type="journal article" date="2021" name="Sci. Rep.">
        <title>The genome of the diatom Chaetoceros tenuissimus carries an ancient integrated fragment of an extant virus.</title>
        <authorList>
            <person name="Hongo Y."/>
            <person name="Kimura K."/>
            <person name="Takaki Y."/>
            <person name="Yoshida Y."/>
            <person name="Baba S."/>
            <person name="Kobayashi G."/>
            <person name="Nagasaki K."/>
            <person name="Hano T."/>
            <person name="Tomaru Y."/>
        </authorList>
    </citation>
    <scope>NUCLEOTIDE SEQUENCE [LARGE SCALE GENOMIC DNA]</scope>
    <source>
        <strain evidence="2 3">NIES-3715</strain>
    </source>
</reference>
<sequence length="487" mass="56302">MDRVINDFRKVCDTFVTTEKWYYAVKTTEMEKNSLAYAIGLKTVEDLNIVLNCAGVLKKIGKKKDCIEHDHEKLQEKLYNTSFNESKSQCMDDGGKRRHLFLCLGGKDNPLIKKPSDQKKGMKAPSVNKKAEWTKWSDRLKKSIREYAANSSPQIVSSASSPVKVASLKGVQEEDTDVEDMDVEDEIQSPRVTRSSLRKISSSNKVSPDKMDFTFITTAPQVQAHLQSPKRKELMSQLLSKYRNAGIADVELQELDVPPDVKAPIEMFGIPFVPHLIRVLLKSFVKTSELYPNLDLLRFNNPNDSQRVLIPLTQPISKESYRRGGSKTQILNMAPAGSLSEDDLQDIESTVRDFSKAWRAGNFPSTPKFHTIEKHLVRDYLRRFRGLKEYEESFMERSHQIFSNYESKSRCETSYFKKAILHNKWDRRDEHPKVKKALKTYELKRKKRSDDDPRTEKAKRRRKAKKEETIEKRSLLKIECNNDLEDE</sequence>
<evidence type="ECO:0000313" key="2">
    <source>
        <dbReference type="EMBL" id="GFH56516.1"/>
    </source>
</evidence>
<dbReference type="EMBL" id="BLLK01000052">
    <property type="protein sequence ID" value="GFH56516.1"/>
    <property type="molecule type" value="Genomic_DNA"/>
</dbReference>
<accession>A0AAD3D2A2</accession>
<feature type="compositionally biased region" description="Polar residues" evidence="1">
    <location>
        <begin position="190"/>
        <end position="205"/>
    </location>
</feature>
<feature type="compositionally biased region" description="Acidic residues" evidence="1">
    <location>
        <begin position="173"/>
        <end position="187"/>
    </location>
</feature>
<gene>
    <name evidence="2" type="ORF">CTEN210_12992</name>
</gene>
<comment type="caution">
    <text evidence="2">The sequence shown here is derived from an EMBL/GenBank/DDBJ whole genome shotgun (WGS) entry which is preliminary data.</text>
</comment>
<keyword evidence="3" id="KW-1185">Reference proteome</keyword>
<protein>
    <submittedName>
        <fullName evidence="2">Uncharacterized protein</fullName>
    </submittedName>
</protein>
<organism evidence="2 3">
    <name type="scientific">Chaetoceros tenuissimus</name>
    <dbReference type="NCBI Taxonomy" id="426638"/>
    <lineage>
        <taxon>Eukaryota</taxon>
        <taxon>Sar</taxon>
        <taxon>Stramenopiles</taxon>
        <taxon>Ochrophyta</taxon>
        <taxon>Bacillariophyta</taxon>
        <taxon>Coscinodiscophyceae</taxon>
        <taxon>Chaetocerotophycidae</taxon>
        <taxon>Chaetocerotales</taxon>
        <taxon>Chaetocerotaceae</taxon>
        <taxon>Chaetoceros</taxon>
    </lineage>
</organism>
<feature type="region of interest" description="Disordered" evidence="1">
    <location>
        <begin position="170"/>
        <end position="205"/>
    </location>
</feature>
<dbReference type="AlphaFoldDB" id="A0AAD3D2A2"/>
<feature type="region of interest" description="Disordered" evidence="1">
    <location>
        <begin position="437"/>
        <end position="469"/>
    </location>
</feature>
<dbReference type="Proteomes" id="UP001054902">
    <property type="component" value="Unassembled WGS sequence"/>
</dbReference>